<dbReference type="NCBIfam" id="TIGR02530">
    <property type="entry name" value="flg_new"/>
    <property type="match status" value="1"/>
</dbReference>
<dbReference type="Proteomes" id="UP000624041">
    <property type="component" value="Unassembled WGS sequence"/>
</dbReference>
<dbReference type="InterPro" id="IPR013367">
    <property type="entry name" value="Flagellar_put"/>
</dbReference>
<sequence length="125" mass="14151">MVMDHRIHQIPKQALHFPKSIPAKQQTSNVSFNDILTEQQKLKVSKHASDRIKERNIDIPEELWQTIGEKVQEARQKGITDSLVVLNEATLLVSAKNNTVVTALDRQEAGNRIFTNINGTILIDE</sequence>
<protein>
    <submittedName>
        <fullName evidence="1">Flagellar protein</fullName>
    </submittedName>
</protein>
<comment type="caution">
    <text evidence="1">The sequence shown here is derived from an EMBL/GenBank/DDBJ whole genome shotgun (WGS) entry which is preliminary data.</text>
</comment>
<keyword evidence="1" id="KW-0966">Cell projection</keyword>
<organism evidence="1 2">
    <name type="scientific">Oceanobacillus indicireducens</name>
    <dbReference type="NCBI Taxonomy" id="1004261"/>
    <lineage>
        <taxon>Bacteria</taxon>
        <taxon>Bacillati</taxon>
        <taxon>Bacillota</taxon>
        <taxon>Bacilli</taxon>
        <taxon>Bacillales</taxon>
        <taxon>Bacillaceae</taxon>
        <taxon>Oceanobacillus</taxon>
    </lineage>
</organism>
<dbReference type="EMBL" id="BMOS01000001">
    <property type="protein sequence ID" value="GGN49753.1"/>
    <property type="molecule type" value="Genomic_DNA"/>
</dbReference>
<keyword evidence="2" id="KW-1185">Reference proteome</keyword>
<proteinExistence type="predicted"/>
<reference evidence="1" key="1">
    <citation type="journal article" date="2014" name="Int. J. Syst. Evol. Microbiol.">
        <title>Complete genome sequence of Corynebacterium casei LMG S-19264T (=DSM 44701T), isolated from a smear-ripened cheese.</title>
        <authorList>
            <consortium name="US DOE Joint Genome Institute (JGI-PGF)"/>
            <person name="Walter F."/>
            <person name="Albersmeier A."/>
            <person name="Kalinowski J."/>
            <person name="Ruckert C."/>
        </authorList>
    </citation>
    <scope>NUCLEOTIDE SEQUENCE</scope>
    <source>
        <strain evidence="1">JCM 17251</strain>
    </source>
</reference>
<dbReference type="Pfam" id="PF12611">
    <property type="entry name" value="Flagellar_put"/>
    <property type="match status" value="1"/>
</dbReference>
<dbReference type="AlphaFoldDB" id="A0A917XR06"/>
<evidence type="ECO:0000313" key="2">
    <source>
        <dbReference type="Proteomes" id="UP000624041"/>
    </source>
</evidence>
<evidence type="ECO:0000313" key="1">
    <source>
        <dbReference type="EMBL" id="GGN49753.1"/>
    </source>
</evidence>
<name>A0A917XR06_9BACI</name>
<reference evidence="1" key="2">
    <citation type="submission" date="2020-09" db="EMBL/GenBank/DDBJ databases">
        <authorList>
            <person name="Sun Q."/>
            <person name="Ohkuma M."/>
        </authorList>
    </citation>
    <scope>NUCLEOTIDE SEQUENCE</scope>
    <source>
        <strain evidence="1">JCM 17251</strain>
    </source>
</reference>
<keyword evidence="1" id="KW-0282">Flagellum</keyword>
<keyword evidence="1" id="KW-0969">Cilium</keyword>
<gene>
    <name evidence="1" type="ORF">GCM10007971_02670</name>
</gene>
<accession>A0A917XR06</accession>